<comment type="subunit">
    <text evidence="2">Monomer.</text>
</comment>
<sequence>MVLTAKHRGAARLAHVDGQAVRLGLQPGLGLADARARVPGLDVRAADPEADAAFLDRLCDWAQRYTPLSGRRIGTSSIDPEFPYPEDFTLVLDIAGCAHLLGGEEALAADMARRLERQGLTAFIGIASTIGAAHALAAFGRGGRLQTGEERRALAGLPISALRLDAGTVDALARVGLKRIGDLIDGPRAPLTARFGRTVLVQLDRALGLAEEAFSPRLPVAPYCAERRFFEPIARQEDVRAVALSLIGALAERLEAAGEGALRLRLSLWRVDGALSHIEAGLSRPSREATVMQDILCRRLDSLAEDFDAGYGFDCVTVAVTEASRRDAEALSLAGPDTTLELTRFVDRVGARIGRGRVRRLKARESHIPERASRAVPAHLTGEEAFPAAGALPGDPPERPIRLFAQPELVEALASVPDGPPLRFRWRRVTHEVKRAEGPERIAGEWWRQDALTRDYFRVEDAEGRRFWMFREGLFLTETTHPRWFVHGLFA</sequence>
<evidence type="ECO:0000256" key="4">
    <source>
        <dbReference type="ARBA" id="ARBA00022763"/>
    </source>
</evidence>
<dbReference type="PANTHER" id="PTHR35369:SF2">
    <property type="entry name" value="BLR3025 PROTEIN"/>
    <property type="match status" value="1"/>
</dbReference>
<comment type="function">
    <text evidence="5">Poorly processive, error-prone DNA polymerase involved in untargeted mutagenesis. Copies undamaged DNA at stalled replication forks, which arise in vivo from mismatched or misaligned primer ends. These misaligned primers can be extended by PolIV. Exhibits no 3'-5' exonuclease (proofreading) activity. May be involved in translesional synthesis, in conjunction with the beta clamp from PolIII.</text>
</comment>
<dbReference type="GO" id="GO:0003684">
    <property type="term" value="F:damaged DNA binding"/>
    <property type="evidence" value="ECO:0007669"/>
    <property type="project" value="InterPro"/>
</dbReference>
<dbReference type="InterPro" id="IPR017961">
    <property type="entry name" value="DNA_pol_Y-fam_little_finger"/>
</dbReference>
<dbReference type="InterPro" id="IPR043502">
    <property type="entry name" value="DNA/RNA_pol_sf"/>
</dbReference>
<dbReference type="RefSeq" id="WP_101289626.1">
    <property type="nucleotide sequence ID" value="NZ_FOUQ01000003.1"/>
</dbReference>
<evidence type="ECO:0000256" key="5">
    <source>
        <dbReference type="ARBA" id="ARBA00025589"/>
    </source>
</evidence>
<dbReference type="EC" id="2.7.7.7" evidence="3"/>
<name>A0A1I4SDY0_9HYPH</name>
<comment type="catalytic activity">
    <reaction evidence="6">
        <text>DNA(n) + a 2'-deoxyribonucleoside 5'-triphosphate = DNA(n+1) + diphosphate</text>
        <dbReference type="Rhea" id="RHEA:22508"/>
        <dbReference type="Rhea" id="RHEA-COMP:17339"/>
        <dbReference type="Rhea" id="RHEA-COMP:17340"/>
        <dbReference type="ChEBI" id="CHEBI:33019"/>
        <dbReference type="ChEBI" id="CHEBI:61560"/>
        <dbReference type="ChEBI" id="CHEBI:173112"/>
        <dbReference type="EC" id="2.7.7.7"/>
    </reaction>
</comment>
<dbReference type="EMBL" id="PJNW01000009">
    <property type="protein sequence ID" value="PKR88879.1"/>
    <property type="molecule type" value="Genomic_DNA"/>
</dbReference>
<dbReference type="SUPFAM" id="SSF56672">
    <property type="entry name" value="DNA/RNA polymerases"/>
    <property type="match status" value="1"/>
</dbReference>
<dbReference type="PANTHER" id="PTHR35369">
    <property type="entry name" value="BLR3025 PROTEIN-RELATED"/>
    <property type="match status" value="1"/>
</dbReference>
<evidence type="ECO:0000313" key="9">
    <source>
        <dbReference type="EMBL" id="PKR88879.1"/>
    </source>
</evidence>
<dbReference type="Pfam" id="PF11799">
    <property type="entry name" value="IMS_C"/>
    <property type="match status" value="1"/>
</dbReference>
<keyword evidence="4" id="KW-0227">DNA damage</keyword>
<dbReference type="AlphaFoldDB" id="A0A1I4SDY0"/>
<dbReference type="CDD" id="cd03468">
    <property type="entry name" value="PolY_like"/>
    <property type="match status" value="1"/>
</dbReference>
<evidence type="ECO:0000313" key="10">
    <source>
        <dbReference type="Proteomes" id="UP000233491"/>
    </source>
</evidence>
<feature type="domain" description="UmuC" evidence="7">
    <location>
        <begin position="11"/>
        <end position="134"/>
    </location>
</feature>
<evidence type="ECO:0000256" key="6">
    <source>
        <dbReference type="ARBA" id="ARBA00049244"/>
    </source>
</evidence>
<evidence type="ECO:0000259" key="8">
    <source>
        <dbReference type="Pfam" id="PF11799"/>
    </source>
</evidence>
<evidence type="ECO:0000256" key="1">
    <source>
        <dbReference type="ARBA" id="ARBA00001946"/>
    </source>
</evidence>
<comment type="cofactor">
    <cofactor evidence="1">
        <name>Mg(2+)</name>
        <dbReference type="ChEBI" id="CHEBI:18420"/>
    </cofactor>
</comment>
<protein>
    <recommendedName>
        <fullName evidence="3">DNA-directed DNA polymerase</fullName>
        <ecNumber evidence="3">2.7.7.7</ecNumber>
    </recommendedName>
</protein>
<keyword evidence="10" id="KW-1185">Reference proteome</keyword>
<reference evidence="9 10" key="1">
    <citation type="submission" date="2017-12" db="EMBL/GenBank/DDBJ databases">
        <title>Anaerobic carbon monoxide metabolism by Pleomorphomonas carboxyditropha sp. nov., a new mesophilic hydrogenogenic carboxidotroph.</title>
        <authorList>
            <person name="Esquivel-Elizondo S."/>
            <person name="Krajmalnik-Brown R."/>
        </authorList>
    </citation>
    <scope>NUCLEOTIDE SEQUENCE [LARGE SCALE GENOMIC DNA]</scope>
    <source>
        <strain evidence="9 10">R5-392</strain>
    </source>
</reference>
<dbReference type="InterPro" id="IPR050356">
    <property type="entry name" value="SulA_CellDiv_inhibitor"/>
</dbReference>
<comment type="caution">
    <text evidence="9">The sequence shown here is derived from an EMBL/GenBank/DDBJ whole genome shotgun (WGS) entry which is preliminary data.</text>
</comment>
<feature type="domain" description="DNA polymerase Y-family little finger" evidence="8">
    <location>
        <begin position="224"/>
        <end position="328"/>
    </location>
</feature>
<dbReference type="Pfam" id="PF00817">
    <property type="entry name" value="IMS"/>
    <property type="match status" value="1"/>
</dbReference>
<evidence type="ECO:0000259" key="7">
    <source>
        <dbReference type="Pfam" id="PF00817"/>
    </source>
</evidence>
<dbReference type="GO" id="GO:0006281">
    <property type="term" value="P:DNA repair"/>
    <property type="evidence" value="ECO:0007669"/>
    <property type="project" value="InterPro"/>
</dbReference>
<proteinExistence type="predicted"/>
<dbReference type="InterPro" id="IPR001126">
    <property type="entry name" value="UmuC"/>
</dbReference>
<evidence type="ECO:0000256" key="2">
    <source>
        <dbReference type="ARBA" id="ARBA00011245"/>
    </source>
</evidence>
<gene>
    <name evidence="9" type="ORF">CXZ10_12210</name>
</gene>
<dbReference type="OrthoDB" id="9788640at2"/>
<dbReference type="Proteomes" id="UP000233491">
    <property type="component" value="Unassembled WGS sequence"/>
</dbReference>
<organism evidence="9 10">
    <name type="scientific">Pleomorphomonas diazotrophica</name>
    <dbReference type="NCBI Taxonomy" id="1166257"/>
    <lineage>
        <taxon>Bacteria</taxon>
        <taxon>Pseudomonadati</taxon>
        <taxon>Pseudomonadota</taxon>
        <taxon>Alphaproteobacteria</taxon>
        <taxon>Hyphomicrobiales</taxon>
        <taxon>Pleomorphomonadaceae</taxon>
        <taxon>Pleomorphomonas</taxon>
    </lineage>
</organism>
<accession>A0A1I4SDY0</accession>
<evidence type="ECO:0000256" key="3">
    <source>
        <dbReference type="ARBA" id="ARBA00012417"/>
    </source>
</evidence>